<dbReference type="OrthoDB" id="5902829at2"/>
<feature type="domain" description="Xaa-Pro dipeptidyl-peptidase-like" evidence="3">
    <location>
        <begin position="16"/>
        <end position="149"/>
    </location>
</feature>
<dbReference type="Proteomes" id="UP000240739">
    <property type="component" value="Unassembled WGS sequence"/>
</dbReference>
<dbReference type="SUPFAM" id="SSF53474">
    <property type="entry name" value="alpha/beta-Hydrolases"/>
    <property type="match status" value="1"/>
</dbReference>
<dbReference type="InterPro" id="IPR029058">
    <property type="entry name" value="AB_hydrolase_fold"/>
</dbReference>
<protein>
    <submittedName>
        <fullName evidence="4">Alpha/beta hydrolase</fullName>
    </submittedName>
</protein>
<evidence type="ECO:0000259" key="3">
    <source>
        <dbReference type="Pfam" id="PF02129"/>
    </source>
</evidence>
<dbReference type="EMBL" id="PYYB01000002">
    <property type="protein sequence ID" value="PTL56249.1"/>
    <property type="molecule type" value="Genomic_DNA"/>
</dbReference>
<dbReference type="Pfam" id="PF02129">
    <property type="entry name" value="Peptidase_S15"/>
    <property type="match status" value="1"/>
</dbReference>
<organism evidence="4 5">
    <name type="scientific">Paraconexibacter algicola</name>
    <dbReference type="NCBI Taxonomy" id="2133960"/>
    <lineage>
        <taxon>Bacteria</taxon>
        <taxon>Bacillati</taxon>
        <taxon>Actinomycetota</taxon>
        <taxon>Thermoleophilia</taxon>
        <taxon>Solirubrobacterales</taxon>
        <taxon>Paraconexibacteraceae</taxon>
        <taxon>Paraconexibacter</taxon>
    </lineage>
</organism>
<reference evidence="4 5" key="1">
    <citation type="submission" date="2018-03" db="EMBL/GenBank/DDBJ databases">
        <title>Aquarubrobacter algicola gen. nov., sp. nov., a novel actinobacterium isolated from shallow eutrophic lake during the end of cyanobacterial harmful algal blooms.</title>
        <authorList>
            <person name="Chun S.J."/>
        </authorList>
    </citation>
    <scope>NUCLEOTIDE SEQUENCE [LARGE SCALE GENOMIC DNA]</scope>
    <source>
        <strain evidence="4 5">Seoho-28</strain>
    </source>
</reference>
<dbReference type="InterPro" id="IPR000383">
    <property type="entry name" value="Xaa-Pro-like_dom"/>
</dbReference>
<dbReference type="AlphaFoldDB" id="A0A2T4UEN7"/>
<dbReference type="Gene3D" id="3.40.50.1820">
    <property type="entry name" value="alpha/beta hydrolase"/>
    <property type="match status" value="1"/>
</dbReference>
<comment type="similarity">
    <text evidence="1">Belongs to the AB hydrolase superfamily.</text>
</comment>
<comment type="caution">
    <text evidence="4">The sequence shown here is derived from an EMBL/GenBank/DDBJ whole genome shotgun (WGS) entry which is preliminary data.</text>
</comment>
<dbReference type="PANTHER" id="PTHR22946:SF9">
    <property type="entry name" value="POLYKETIDE TRANSFERASE AF380"/>
    <property type="match status" value="1"/>
</dbReference>
<evidence type="ECO:0000256" key="1">
    <source>
        <dbReference type="ARBA" id="ARBA00008645"/>
    </source>
</evidence>
<evidence type="ECO:0000256" key="2">
    <source>
        <dbReference type="ARBA" id="ARBA00022801"/>
    </source>
</evidence>
<proteinExistence type="inferred from homology"/>
<sequence length="317" mass="33608">MAHPRIDTTFPSGGEQCAAYVYRPEDQQGDAPCVVMGHGFSATRDDRMPEYAERFAAAGMVVVVFDYRYFGASTGEPRQLLDIGKQHEDWEAAIAFARRLDGVDPARIALWGSSFSGGHAQALAIRHGATGPSAIACVIAQAPYVDGLAALKEIPPVNLAKATAAGLADQAAALLGRPPKMMPVVGDPGSFALLTAAEAKPGFEAIAPPHSRWRNEVCARIALRIALYRPGAKAQDIPCPILYCVCDDDHTTPPGPAIAAAEKAPYGELIRYPMGHFEIYVGDGFERSSADQVAFLRRHLGLGEPTSGEATEAAAPA</sequence>
<gene>
    <name evidence="4" type="ORF">C7Y72_14810</name>
</gene>
<keyword evidence="5" id="KW-1185">Reference proteome</keyword>
<evidence type="ECO:0000313" key="4">
    <source>
        <dbReference type="EMBL" id="PTL56249.1"/>
    </source>
</evidence>
<name>A0A2T4UEN7_9ACTN</name>
<dbReference type="GO" id="GO:0052689">
    <property type="term" value="F:carboxylic ester hydrolase activity"/>
    <property type="evidence" value="ECO:0007669"/>
    <property type="project" value="UniProtKB-ARBA"/>
</dbReference>
<keyword evidence="2 4" id="KW-0378">Hydrolase</keyword>
<evidence type="ECO:0000313" key="5">
    <source>
        <dbReference type="Proteomes" id="UP000240739"/>
    </source>
</evidence>
<dbReference type="PANTHER" id="PTHR22946">
    <property type="entry name" value="DIENELACTONE HYDROLASE DOMAIN-CONTAINING PROTEIN-RELATED"/>
    <property type="match status" value="1"/>
</dbReference>
<accession>A0A2T4UEN7</accession>
<dbReference type="RefSeq" id="WP_107569968.1">
    <property type="nucleotide sequence ID" value="NZ_PYYB01000002.1"/>
</dbReference>
<dbReference type="InterPro" id="IPR050261">
    <property type="entry name" value="FrsA_esterase"/>
</dbReference>